<feature type="binding site" evidence="8">
    <location>
        <position position="110"/>
    </location>
    <ligand>
        <name>substrate</name>
    </ligand>
</feature>
<organism evidence="9 10">
    <name type="scientific">Ilumatobacter fluminis</name>
    <dbReference type="NCBI Taxonomy" id="467091"/>
    <lineage>
        <taxon>Bacteria</taxon>
        <taxon>Bacillati</taxon>
        <taxon>Actinomycetota</taxon>
        <taxon>Acidimicrobiia</taxon>
        <taxon>Acidimicrobiales</taxon>
        <taxon>Ilumatobacteraceae</taxon>
        <taxon>Ilumatobacter</taxon>
    </lineage>
</organism>
<name>A0A4R7I0E9_9ACTN</name>
<feature type="binding site" evidence="8">
    <location>
        <position position="116"/>
    </location>
    <ligand>
        <name>substrate</name>
    </ligand>
</feature>
<comment type="pathway">
    <text evidence="2 8">Metabolic intermediate biosynthesis; chorismate biosynthesis; chorismate from D-erythrose 4-phosphate and phosphoenolpyruvate: step 3/7.</text>
</comment>
<evidence type="ECO:0000256" key="4">
    <source>
        <dbReference type="ARBA" id="ARBA00011193"/>
    </source>
</evidence>
<dbReference type="NCBIfam" id="TIGR01088">
    <property type="entry name" value="aroQ"/>
    <property type="match status" value="1"/>
</dbReference>
<comment type="caution">
    <text evidence="9">The sequence shown here is derived from an EMBL/GenBank/DDBJ whole genome shotgun (WGS) entry which is preliminary data.</text>
</comment>
<accession>A0A4R7I0E9</accession>
<dbReference type="InterPro" id="IPR036441">
    <property type="entry name" value="DHquinase_II_sf"/>
</dbReference>
<feature type="binding site" evidence="8">
    <location>
        <begin position="137"/>
        <end position="138"/>
    </location>
    <ligand>
        <name>substrate</name>
    </ligand>
</feature>
<feature type="site" description="Transition state stabilizer" evidence="8">
    <location>
        <position position="54"/>
    </location>
</feature>
<dbReference type="Gene3D" id="3.40.50.9100">
    <property type="entry name" value="Dehydroquinase, class II"/>
    <property type="match status" value="1"/>
</dbReference>
<feature type="binding site" evidence="8">
    <location>
        <position position="147"/>
    </location>
    <ligand>
        <name>substrate</name>
    </ligand>
</feature>
<evidence type="ECO:0000256" key="6">
    <source>
        <dbReference type="ARBA" id="ARBA00023141"/>
    </source>
</evidence>
<keyword evidence="10" id="KW-1185">Reference proteome</keyword>
<comment type="similarity">
    <text evidence="3 8">Belongs to the type-II 3-dehydroquinase family.</text>
</comment>
<dbReference type="EMBL" id="SOAU01000001">
    <property type="protein sequence ID" value="TDT16319.1"/>
    <property type="molecule type" value="Genomic_DNA"/>
</dbReference>
<dbReference type="HAMAP" id="MF_00169">
    <property type="entry name" value="AroQ"/>
    <property type="match status" value="1"/>
</dbReference>
<dbReference type="UniPathway" id="UPA00053">
    <property type="reaction ID" value="UER00086"/>
</dbReference>
<dbReference type="SUPFAM" id="SSF52304">
    <property type="entry name" value="Type II 3-dehydroquinate dehydratase"/>
    <property type="match status" value="1"/>
</dbReference>
<proteinExistence type="inferred from homology"/>
<dbReference type="GO" id="GO:0003855">
    <property type="term" value="F:3-dehydroquinate dehydratase activity"/>
    <property type="evidence" value="ECO:0007669"/>
    <property type="project" value="UniProtKB-UniRule"/>
</dbReference>
<evidence type="ECO:0000256" key="5">
    <source>
        <dbReference type="ARBA" id="ARBA00012060"/>
    </source>
</evidence>
<keyword evidence="7 8" id="KW-0456">Lyase</keyword>
<evidence type="ECO:0000256" key="7">
    <source>
        <dbReference type="ARBA" id="ARBA00023239"/>
    </source>
</evidence>
<dbReference type="NCBIfam" id="NF003805">
    <property type="entry name" value="PRK05395.1-2"/>
    <property type="match status" value="1"/>
</dbReference>
<dbReference type="NCBIfam" id="NF003807">
    <property type="entry name" value="PRK05395.1-4"/>
    <property type="match status" value="1"/>
</dbReference>
<comment type="function">
    <text evidence="8">Catalyzes a trans-dehydration via an enolate intermediate.</text>
</comment>
<gene>
    <name evidence="8" type="primary">aroQ</name>
    <name evidence="9" type="ORF">BDK89_1903</name>
</gene>
<dbReference type="InterPro" id="IPR018509">
    <property type="entry name" value="DHquinase_II_CS"/>
</dbReference>
<keyword evidence="8" id="KW-0028">Amino-acid biosynthesis</keyword>
<comment type="catalytic activity">
    <reaction evidence="1 8">
        <text>3-dehydroquinate = 3-dehydroshikimate + H2O</text>
        <dbReference type="Rhea" id="RHEA:21096"/>
        <dbReference type="ChEBI" id="CHEBI:15377"/>
        <dbReference type="ChEBI" id="CHEBI:16630"/>
        <dbReference type="ChEBI" id="CHEBI:32364"/>
        <dbReference type="EC" id="4.2.1.10"/>
    </reaction>
</comment>
<dbReference type="AlphaFoldDB" id="A0A4R7I0E9"/>
<dbReference type="Proteomes" id="UP000294558">
    <property type="component" value="Unassembled WGS sequence"/>
</dbReference>
<comment type="subunit">
    <text evidence="4 8">Homododecamer.</text>
</comment>
<dbReference type="EC" id="4.2.1.10" evidence="5 8"/>
<keyword evidence="6 8" id="KW-0057">Aromatic amino acid biosynthesis</keyword>
<evidence type="ECO:0000256" key="1">
    <source>
        <dbReference type="ARBA" id="ARBA00001864"/>
    </source>
</evidence>
<dbReference type="PANTHER" id="PTHR21272:SF3">
    <property type="entry name" value="CATABOLIC 3-DEHYDROQUINASE"/>
    <property type="match status" value="1"/>
</dbReference>
<dbReference type="InterPro" id="IPR001874">
    <property type="entry name" value="DHquinase_II"/>
</dbReference>
<feature type="binding site" evidence="8">
    <location>
        <position position="123"/>
    </location>
    <ligand>
        <name>substrate</name>
    </ligand>
</feature>
<dbReference type="PROSITE" id="PS01029">
    <property type="entry name" value="DEHYDROQUINASE_II"/>
    <property type="match status" value="1"/>
</dbReference>
<reference evidence="9 10" key="1">
    <citation type="submission" date="2019-03" db="EMBL/GenBank/DDBJ databases">
        <title>Sequencing the genomes of 1000 actinobacteria strains.</title>
        <authorList>
            <person name="Klenk H.-P."/>
        </authorList>
    </citation>
    <scope>NUCLEOTIDE SEQUENCE [LARGE SCALE GENOMIC DNA]</scope>
    <source>
        <strain evidence="9 10">DSM 18936</strain>
    </source>
</reference>
<feature type="active site" description="Proton acceptor" evidence="8">
    <location>
        <position position="59"/>
    </location>
</feature>
<evidence type="ECO:0000256" key="3">
    <source>
        <dbReference type="ARBA" id="ARBA00011037"/>
    </source>
</evidence>
<dbReference type="CDD" id="cd00466">
    <property type="entry name" value="DHQase_II"/>
    <property type="match status" value="1"/>
</dbReference>
<dbReference type="PANTHER" id="PTHR21272">
    <property type="entry name" value="CATABOLIC 3-DEHYDROQUINASE"/>
    <property type="match status" value="1"/>
</dbReference>
<dbReference type="GO" id="GO:0009423">
    <property type="term" value="P:chorismate biosynthetic process"/>
    <property type="evidence" value="ECO:0007669"/>
    <property type="project" value="UniProtKB-UniRule"/>
</dbReference>
<evidence type="ECO:0000313" key="10">
    <source>
        <dbReference type="Proteomes" id="UP000294558"/>
    </source>
</evidence>
<dbReference type="Pfam" id="PF01220">
    <property type="entry name" value="DHquinase_II"/>
    <property type="match status" value="1"/>
</dbReference>
<dbReference type="GO" id="GO:0009073">
    <property type="term" value="P:aromatic amino acid family biosynthetic process"/>
    <property type="evidence" value="ECO:0007669"/>
    <property type="project" value="UniProtKB-KW"/>
</dbReference>
<dbReference type="GO" id="GO:0019631">
    <property type="term" value="P:quinate catabolic process"/>
    <property type="evidence" value="ECO:0007669"/>
    <property type="project" value="TreeGrafter"/>
</dbReference>
<evidence type="ECO:0000313" key="9">
    <source>
        <dbReference type="EMBL" id="TDT16319.1"/>
    </source>
</evidence>
<evidence type="ECO:0000256" key="2">
    <source>
        <dbReference type="ARBA" id="ARBA00004902"/>
    </source>
</evidence>
<protein>
    <recommendedName>
        <fullName evidence="5 8">3-dehydroquinate dehydratase</fullName>
        <shortName evidence="8">3-dehydroquinase</shortName>
        <ecNumber evidence="5 8">4.2.1.10</ecNumber>
    </recommendedName>
    <alternativeName>
        <fullName evidence="8">Type II DHQase</fullName>
    </alternativeName>
</protein>
<feature type="active site" description="Proton donor" evidence="8">
    <location>
        <position position="136"/>
    </location>
</feature>
<evidence type="ECO:0000256" key="8">
    <source>
        <dbReference type="HAMAP-Rule" id="MF_00169"/>
    </source>
</evidence>
<dbReference type="GO" id="GO:0008652">
    <property type="term" value="P:amino acid biosynthetic process"/>
    <property type="evidence" value="ECO:0007669"/>
    <property type="project" value="UniProtKB-KW"/>
</dbReference>
<sequence length="182" mass="19451">MISQNVDSVAVPYDTRPGWWRVVRALAATLGGVADTADTLLLLHGPNLNLLGEREPHIYGTDTLDDYVAFATASAAEHGLDVEAHQSNFEGELIQHIHAARNRCAAIVINPGAFTHYAWAIHDALAAFDGPIVEVHISNPNSREPWRHTSVVAPVATGSITGFGKQGYDLAVRAVAASLAAR</sequence>
<dbReference type="NCBIfam" id="NF003806">
    <property type="entry name" value="PRK05395.1-3"/>
    <property type="match status" value="1"/>
</dbReference>